<reference evidence="6" key="1">
    <citation type="journal article" date="2019" name="Int. J. Syst. Evol. Microbiol.">
        <title>The Global Catalogue of Microorganisms (GCM) 10K type strain sequencing project: providing services to taxonomists for standard genome sequencing and annotation.</title>
        <authorList>
            <consortium name="The Broad Institute Genomics Platform"/>
            <consortium name="The Broad Institute Genome Sequencing Center for Infectious Disease"/>
            <person name="Wu L."/>
            <person name="Ma J."/>
        </authorList>
    </citation>
    <scope>NUCLEOTIDE SEQUENCE [LARGE SCALE GENOMIC DNA]</scope>
    <source>
        <strain evidence="6">JCM 11882</strain>
    </source>
</reference>
<evidence type="ECO:0000256" key="1">
    <source>
        <dbReference type="ARBA" id="ARBA00023015"/>
    </source>
</evidence>
<dbReference type="Pfam" id="PF13490">
    <property type="entry name" value="zf-HC2"/>
    <property type="match status" value="1"/>
</dbReference>
<feature type="compositionally biased region" description="Basic residues" evidence="3">
    <location>
        <begin position="147"/>
        <end position="156"/>
    </location>
</feature>
<feature type="region of interest" description="Disordered" evidence="3">
    <location>
        <begin position="84"/>
        <end position="156"/>
    </location>
</feature>
<evidence type="ECO:0000256" key="2">
    <source>
        <dbReference type="ARBA" id="ARBA00023163"/>
    </source>
</evidence>
<evidence type="ECO:0000313" key="5">
    <source>
        <dbReference type="EMBL" id="MFC4756268.1"/>
    </source>
</evidence>
<name>A0ABV9PYE5_9ACTN</name>
<comment type="caution">
    <text evidence="5">The sequence shown here is derived from an EMBL/GenBank/DDBJ whole genome shotgun (WGS) entry which is preliminary data.</text>
</comment>
<dbReference type="RefSeq" id="WP_344993349.1">
    <property type="nucleotide sequence ID" value="NZ_BAABCD010000021.1"/>
</dbReference>
<sequence length="156" mass="17555">MDERHSGRQPAPEFTLSEEAARRVADRTGPPRPRRTFLSTDHLSTEAAAAYVDGRLPQAGQNRADAHLALCDQCRREVDDQREARRALRGSGPIRMPSDLRDRLKSLEEAGRRAEADRRGEMTPQRAPGHPEAASVEPDRSGPWARLLRRLRRPGH</sequence>
<dbReference type="Proteomes" id="UP001595836">
    <property type="component" value="Unassembled WGS sequence"/>
</dbReference>
<feature type="region of interest" description="Disordered" evidence="3">
    <location>
        <begin position="1"/>
        <end position="42"/>
    </location>
</feature>
<organism evidence="5 6">
    <name type="scientific">Dietzia aurantiaca</name>
    <dbReference type="NCBI Taxonomy" id="983873"/>
    <lineage>
        <taxon>Bacteria</taxon>
        <taxon>Bacillati</taxon>
        <taxon>Actinomycetota</taxon>
        <taxon>Actinomycetes</taxon>
        <taxon>Mycobacteriales</taxon>
        <taxon>Dietziaceae</taxon>
        <taxon>Dietzia</taxon>
    </lineage>
</organism>
<evidence type="ECO:0000256" key="3">
    <source>
        <dbReference type="SAM" id="MobiDB-lite"/>
    </source>
</evidence>
<keyword evidence="2" id="KW-0804">Transcription</keyword>
<feature type="compositionally biased region" description="Basic and acidic residues" evidence="3">
    <location>
        <begin position="98"/>
        <end position="121"/>
    </location>
</feature>
<evidence type="ECO:0000313" key="6">
    <source>
        <dbReference type="Proteomes" id="UP001595836"/>
    </source>
</evidence>
<evidence type="ECO:0000259" key="4">
    <source>
        <dbReference type="Pfam" id="PF13490"/>
    </source>
</evidence>
<proteinExistence type="predicted"/>
<feature type="domain" description="Putative zinc-finger" evidence="4">
    <location>
        <begin position="46"/>
        <end position="75"/>
    </location>
</feature>
<gene>
    <name evidence="5" type="ORF">ACFO7U_15960</name>
</gene>
<keyword evidence="6" id="KW-1185">Reference proteome</keyword>
<dbReference type="Gene3D" id="1.10.10.1320">
    <property type="entry name" value="Anti-sigma factor, zinc-finger domain"/>
    <property type="match status" value="1"/>
</dbReference>
<protein>
    <submittedName>
        <fullName evidence="5">Anti-sigma factor family protein</fullName>
    </submittedName>
</protein>
<accession>A0ABV9PYE5</accession>
<dbReference type="InterPro" id="IPR027383">
    <property type="entry name" value="Znf_put"/>
</dbReference>
<keyword evidence="1" id="KW-0805">Transcription regulation</keyword>
<dbReference type="InterPro" id="IPR041916">
    <property type="entry name" value="Anti_sigma_zinc_sf"/>
</dbReference>
<dbReference type="EMBL" id="JBHSHP010000059">
    <property type="protein sequence ID" value="MFC4756268.1"/>
    <property type="molecule type" value="Genomic_DNA"/>
</dbReference>